<dbReference type="OrthoDB" id="529273at2759"/>
<dbReference type="InterPro" id="IPR049625">
    <property type="entry name" value="Glyco_transf_61_cat"/>
</dbReference>
<comment type="caution">
    <text evidence="3">The sequence shown here is derived from an EMBL/GenBank/DDBJ whole genome shotgun (WGS) entry which is preliminary data.</text>
</comment>
<gene>
    <name evidence="3" type="ORF">CC1G_02114</name>
</gene>
<sequence>MNQLNQVNLLNQVNEVKVHHTTSTSTVLTTATSTKTVTTTSTEALTPQSTPILNFDEEWHYHDLDKFLSSSSDGTAHPFTIHDETDPSDPLPPSRLVAHAPGWTLIRNLYMSNGTLYILLPDGVNPTTPSLSPDHPEYYGHGGKDISYGYTSAPGWPQIRRMTSPGKTAYATAESETEREPSVYDMQFVGMKEGRTRWGGRVLKKSASGKEEKEERVWVVKGNTLLFNDPPQFLRHYYHFVAELFLGVQAFWSSAFSKPDNTNLANHFSTVWESSQAAFLSSSPSTPNSPISPTSNATTVPPIHRAIFIHSNWDGWRDDPGFNAYFLRGVFASLTVEHQEDWQDRVRASALGVSDGSTGERVWRFPLVLLTDRSAAHRGVVCGSRTQRTAAEAWDYMRRMGRLRGLAVGGWWAPIREAMWRFAGVDGWKEDGGVIDGAQVIERMDEKAKDDMRVIVDRTLDEIEEYEKNSSLLEGESESWEERSRLLDVRDEWQSVLPMPEEVVITYISRQSARHRKLLKEDHEGLVKALKALVKRKNEERGSDTRSSKLPPKWTLDILEAEHLTKDAQVHAAARTTFMLGVHGNGLTHLVWMKPTAISTVIELFCPGGFSHDYQWTSRSLGINHWAVWHDEIKGGKLSGEGKPDVNYPECFQGDEIPVDGEFVARMIEERVEEGVRRERERERR</sequence>
<dbReference type="RefSeq" id="XP_001834378.2">
    <property type="nucleotide sequence ID" value="XM_001834326.2"/>
</dbReference>
<dbReference type="eggNOG" id="ENOG502RV66">
    <property type="taxonomic scope" value="Eukaryota"/>
</dbReference>
<dbReference type="EMBL" id="AACS02000010">
    <property type="protein sequence ID" value="EAU87355.2"/>
    <property type="molecule type" value="Genomic_DNA"/>
</dbReference>
<dbReference type="Proteomes" id="UP000001861">
    <property type="component" value="Unassembled WGS sequence"/>
</dbReference>
<keyword evidence="4" id="KW-1185">Reference proteome</keyword>
<dbReference type="KEGG" id="cci:CC1G_02114"/>
<reference evidence="3 4" key="1">
    <citation type="journal article" date="2010" name="Proc. Natl. Acad. Sci. U.S.A.">
        <title>Insights into evolution of multicellular fungi from the assembled chromosomes of the mushroom Coprinopsis cinerea (Coprinus cinereus).</title>
        <authorList>
            <person name="Stajich J.E."/>
            <person name="Wilke S.K."/>
            <person name="Ahren D."/>
            <person name="Au C.H."/>
            <person name="Birren B.W."/>
            <person name="Borodovsky M."/>
            <person name="Burns C."/>
            <person name="Canback B."/>
            <person name="Casselton L.A."/>
            <person name="Cheng C.K."/>
            <person name="Deng J."/>
            <person name="Dietrich F.S."/>
            <person name="Fargo D.C."/>
            <person name="Farman M.L."/>
            <person name="Gathman A.C."/>
            <person name="Goldberg J."/>
            <person name="Guigo R."/>
            <person name="Hoegger P.J."/>
            <person name="Hooker J.B."/>
            <person name="Huggins A."/>
            <person name="James T.Y."/>
            <person name="Kamada T."/>
            <person name="Kilaru S."/>
            <person name="Kodira C."/>
            <person name="Kues U."/>
            <person name="Kupfer D."/>
            <person name="Kwan H.S."/>
            <person name="Lomsadze A."/>
            <person name="Li W."/>
            <person name="Lilly W.W."/>
            <person name="Ma L.J."/>
            <person name="Mackey A.J."/>
            <person name="Manning G."/>
            <person name="Martin F."/>
            <person name="Muraguchi H."/>
            <person name="Natvig D.O."/>
            <person name="Palmerini H."/>
            <person name="Ramesh M.A."/>
            <person name="Rehmeyer C.J."/>
            <person name="Roe B.A."/>
            <person name="Shenoy N."/>
            <person name="Stanke M."/>
            <person name="Ter-Hovhannisyan V."/>
            <person name="Tunlid A."/>
            <person name="Velagapudi R."/>
            <person name="Vision T.J."/>
            <person name="Zeng Q."/>
            <person name="Zolan M.E."/>
            <person name="Pukkila P.J."/>
        </authorList>
    </citation>
    <scope>NUCLEOTIDE SEQUENCE [LARGE SCALE GENOMIC DNA]</scope>
    <source>
        <strain evidence="4">Okayama-7 / 130 / ATCC MYA-4618 / FGSC 9003</strain>
    </source>
</reference>
<dbReference type="HOGENOM" id="CLU_033167_0_0_1"/>
<accession>A8NK87</accession>
<feature type="domain" description="Glycosyltransferase 61 catalytic" evidence="2">
    <location>
        <begin position="503"/>
        <end position="597"/>
    </location>
</feature>
<organism evidence="3 4">
    <name type="scientific">Coprinopsis cinerea (strain Okayama-7 / 130 / ATCC MYA-4618 / FGSC 9003)</name>
    <name type="common">Inky cap fungus</name>
    <name type="synonym">Hormographiella aspergillata</name>
    <dbReference type="NCBI Taxonomy" id="240176"/>
    <lineage>
        <taxon>Eukaryota</taxon>
        <taxon>Fungi</taxon>
        <taxon>Dikarya</taxon>
        <taxon>Basidiomycota</taxon>
        <taxon>Agaricomycotina</taxon>
        <taxon>Agaricomycetes</taxon>
        <taxon>Agaricomycetidae</taxon>
        <taxon>Agaricales</taxon>
        <taxon>Agaricineae</taxon>
        <taxon>Psathyrellaceae</taxon>
        <taxon>Coprinopsis</taxon>
    </lineage>
</organism>
<evidence type="ECO:0000313" key="3">
    <source>
        <dbReference type="EMBL" id="EAU87355.2"/>
    </source>
</evidence>
<dbReference type="OMA" id="WNDTYHT"/>
<evidence type="ECO:0000259" key="2">
    <source>
        <dbReference type="Pfam" id="PF04577"/>
    </source>
</evidence>
<dbReference type="GeneID" id="6010892"/>
<evidence type="ECO:0000313" key="4">
    <source>
        <dbReference type="Proteomes" id="UP000001861"/>
    </source>
</evidence>
<proteinExistence type="predicted"/>
<name>A8NK87_COPC7</name>
<evidence type="ECO:0000256" key="1">
    <source>
        <dbReference type="SAM" id="Coils"/>
    </source>
</evidence>
<dbReference type="InParanoid" id="A8NK87"/>
<feature type="coiled-coil region" evidence="1">
    <location>
        <begin position="449"/>
        <end position="483"/>
    </location>
</feature>
<dbReference type="VEuPathDB" id="FungiDB:CC1G_02114"/>
<dbReference type="Pfam" id="PF04577">
    <property type="entry name" value="Glyco_transf_61"/>
    <property type="match status" value="1"/>
</dbReference>
<keyword evidence="1" id="KW-0175">Coiled coil</keyword>
<dbReference type="GO" id="GO:0016757">
    <property type="term" value="F:glycosyltransferase activity"/>
    <property type="evidence" value="ECO:0007669"/>
    <property type="project" value="InterPro"/>
</dbReference>
<dbReference type="AlphaFoldDB" id="A8NK87"/>
<protein>
    <recommendedName>
        <fullName evidence="2">Glycosyltransferase 61 catalytic domain-containing protein</fullName>
    </recommendedName>
</protein>